<feature type="region of interest" description="Disordered" evidence="1">
    <location>
        <begin position="180"/>
        <end position="200"/>
    </location>
</feature>
<organism evidence="2 3">
    <name type="scientific">Oculimacula yallundae</name>
    <dbReference type="NCBI Taxonomy" id="86028"/>
    <lineage>
        <taxon>Eukaryota</taxon>
        <taxon>Fungi</taxon>
        <taxon>Dikarya</taxon>
        <taxon>Ascomycota</taxon>
        <taxon>Pezizomycotina</taxon>
        <taxon>Leotiomycetes</taxon>
        <taxon>Helotiales</taxon>
        <taxon>Ploettnerulaceae</taxon>
        <taxon>Oculimacula</taxon>
    </lineage>
</organism>
<reference evidence="2 3" key="1">
    <citation type="journal article" date="2024" name="Commun. Biol.">
        <title>Comparative genomic analysis of thermophilic fungi reveals convergent evolutionary adaptations and gene losses.</title>
        <authorList>
            <person name="Steindorff A.S."/>
            <person name="Aguilar-Pontes M.V."/>
            <person name="Robinson A.J."/>
            <person name="Andreopoulos B."/>
            <person name="LaButti K."/>
            <person name="Kuo A."/>
            <person name="Mondo S."/>
            <person name="Riley R."/>
            <person name="Otillar R."/>
            <person name="Haridas S."/>
            <person name="Lipzen A."/>
            <person name="Grimwood J."/>
            <person name="Schmutz J."/>
            <person name="Clum A."/>
            <person name="Reid I.D."/>
            <person name="Moisan M.C."/>
            <person name="Butler G."/>
            <person name="Nguyen T.T.M."/>
            <person name="Dewar K."/>
            <person name="Conant G."/>
            <person name="Drula E."/>
            <person name="Henrissat B."/>
            <person name="Hansel C."/>
            <person name="Singer S."/>
            <person name="Hutchinson M.I."/>
            <person name="de Vries R.P."/>
            <person name="Natvig D.O."/>
            <person name="Powell A.J."/>
            <person name="Tsang A."/>
            <person name="Grigoriev I.V."/>
        </authorList>
    </citation>
    <scope>NUCLEOTIDE SEQUENCE [LARGE SCALE GENOMIC DNA]</scope>
    <source>
        <strain evidence="2 3">CBS 494.80</strain>
    </source>
</reference>
<feature type="compositionally biased region" description="Acidic residues" evidence="1">
    <location>
        <begin position="183"/>
        <end position="200"/>
    </location>
</feature>
<evidence type="ECO:0000313" key="2">
    <source>
        <dbReference type="EMBL" id="KAL2061120.1"/>
    </source>
</evidence>
<protein>
    <submittedName>
        <fullName evidence="2">Uncharacterized protein</fullName>
    </submittedName>
</protein>
<evidence type="ECO:0000313" key="3">
    <source>
        <dbReference type="Proteomes" id="UP001595075"/>
    </source>
</evidence>
<name>A0ABR4BTZ6_9HELO</name>
<gene>
    <name evidence="2" type="ORF">VTL71DRAFT_7393</name>
</gene>
<dbReference type="EMBL" id="JAZHXI010000019">
    <property type="protein sequence ID" value="KAL2061120.1"/>
    <property type="molecule type" value="Genomic_DNA"/>
</dbReference>
<comment type="caution">
    <text evidence="2">The sequence shown here is derived from an EMBL/GenBank/DDBJ whole genome shotgun (WGS) entry which is preliminary data.</text>
</comment>
<evidence type="ECO:0000256" key="1">
    <source>
        <dbReference type="SAM" id="MobiDB-lite"/>
    </source>
</evidence>
<keyword evidence="3" id="KW-1185">Reference proteome</keyword>
<sequence>MAPHTTLEQIEPLPIEPHSIPIFEFACSEAAKVSLAQMLPVGSIQILNPSAEDRLFYRLTRFLSRYDYPSLTRHPLTPSPPLIIGEDGKVQIGPWRFYPGPKYQKRTPRPDSVFFDDHYHNSWQGLRDRMFDRLTRNFTGSGRGRQSSGSTAVDILSAEAVKSGFDLMRWEGNGDDIVGVEDKSEDEDGESYDIIGDDDASSDWMESRHRAMQFAREKVLMGEFLAEERIRPSSP</sequence>
<accession>A0ABR4BTZ6</accession>
<proteinExistence type="predicted"/>
<dbReference type="Proteomes" id="UP001595075">
    <property type="component" value="Unassembled WGS sequence"/>
</dbReference>